<dbReference type="Pfam" id="PF09848">
    <property type="entry name" value="SLFN-g3_helicase"/>
    <property type="match status" value="1"/>
</dbReference>
<reference evidence="7" key="1">
    <citation type="submission" date="2016-07" db="EMBL/GenBank/DDBJ databases">
        <authorList>
            <person name="Florea S."/>
            <person name="Webb J.S."/>
            <person name="Jaromczyk J."/>
            <person name="Schardl C.L."/>
        </authorList>
    </citation>
    <scope>NUCLEOTIDE SEQUENCE [LARGE SCALE GENOMIC DNA]</scope>
    <source>
        <strain evidence="7">CDC-D5610</strain>
    </source>
</reference>
<evidence type="ECO:0000313" key="6">
    <source>
        <dbReference type="EMBL" id="ASQ44746.1"/>
    </source>
</evidence>
<feature type="region of interest" description="Disordered" evidence="4">
    <location>
        <begin position="662"/>
        <end position="699"/>
    </location>
</feature>
<evidence type="ECO:0000256" key="1">
    <source>
        <dbReference type="ARBA" id="ARBA00022737"/>
    </source>
</evidence>
<keyword evidence="1" id="KW-0677">Repeat</keyword>
<feature type="repeat" description="ANK" evidence="3">
    <location>
        <begin position="884"/>
        <end position="916"/>
    </location>
</feature>
<dbReference type="OrthoDB" id="5654420at2"/>
<sequence>MSDLFYWREVFGEASLLSTFEREIKQLLEGDYKSLKLEKLHGISGVSIYSIRVNRETRLLFAPYNERLYLLDPVYKHEYAKNRYLRNPSLLKTLFSKLDTSIDIPLEKLTLEACSPAENEALEKQLSSSKEKSRLIALDYYKENFIRLSTPQEQALQAKLPALVYGPAGSGKTCVAFLALADYLKRMNQQESRPILYVSRSALLVAQMKAQWESNAEEKRRDSVVFLTYEELFKKHCAEKGKPLADISLFNDWLTKTLKQAQFKTLAGSLTAEEIWREFRIRSGYTPEDYIQLGTRQSSVNEEQRQLICQLYTTFLAAYLTSELTPIATAKSYPMVLVDEAQDLSFAQLYSLYQLADENNIAYFLGDHQILFDGKSRLPFLRQLFHKAQQPFSEYQLAASYRCSRLVVKVTNALIQLKYQATGGAADKVELGQITSAKEDNDRGELLWLDTNSEELKALQQEALSNARFAVVAFPEFIKEARETFKTPLVFTPEQIKGLEYDTILFWRPLDGKDSAAACAKLKEKKGTVNTTSHLPKAGEGDDSCLPYFNGFITGVTRAERRVVFAQNKTHRNEPLYHALNPAFINENQQATPPQNTPIPQSTTQDWENEARKLVLQGNETQACNIFQNKLGRTQEEFRAFQKTTMPFLNLKPAEVIEKKPVFKEQAKAPKKKEERKISKAQPPKTTSTTLPYSPLIAKPTDASEKARQELMADFSEKRLSIVLSIFPIETLLLQTSATNEIPLLYFILSDMNHAKLFIKVIVNTYAILKKLTPPVRRLIIGICTQPHMVLSKELRGLFNKLNTVLEKLVPQMKTIAETPSLAHVAVLADSIDHLVLLYQLGADFNIAHGEGQTPLSMAVHCERDEAMINLLLKYGADPNKLADGETSLHSATMSGSYETVKMLLKYKADPNKINAKGHAALHLALAANRIKIAEELLENGADPNQKATNGLTPAFVATNQGCIEIIKKLHQKGANLNETVKNANCAYLAILKGHLEMIKILHSLGVALDYKLVDASTPAHFAVSKGNIEVIQWLLNHINFRIPWTVSKDNLIQFLQASMEEAPLLQEAILAKINEFIERQGAREEAITILPIDIAEIMGRQDIITLIKNNEERHQPYAFFSRKDSYAVESIASQLAP</sequence>
<dbReference type="EC" id="2.7.1.-" evidence="6"/>
<feature type="repeat" description="ANK" evidence="3">
    <location>
        <begin position="950"/>
        <end position="982"/>
    </location>
</feature>
<dbReference type="InterPro" id="IPR018647">
    <property type="entry name" value="SLFN_3-like_DNA/RNA_helicase"/>
</dbReference>
<dbReference type="Gene3D" id="3.40.50.300">
    <property type="entry name" value="P-loop containing nucleotide triphosphate hydrolases"/>
    <property type="match status" value="1"/>
</dbReference>
<dbReference type="Gene3D" id="1.25.40.20">
    <property type="entry name" value="Ankyrin repeat-containing domain"/>
    <property type="match status" value="2"/>
</dbReference>
<evidence type="ECO:0000256" key="4">
    <source>
        <dbReference type="SAM" id="MobiDB-lite"/>
    </source>
</evidence>
<protein>
    <submittedName>
        <fullName evidence="6">Phosphocholine transferase AnkX</fullName>
        <ecNumber evidence="6">2.7.1.-</ecNumber>
    </submittedName>
</protein>
<dbReference type="SMART" id="SM00248">
    <property type="entry name" value="ANK"/>
    <property type="match status" value="7"/>
</dbReference>
<feature type="repeat" description="ANK" evidence="3">
    <location>
        <begin position="851"/>
        <end position="884"/>
    </location>
</feature>
<dbReference type="InterPro" id="IPR036770">
    <property type="entry name" value="Ankyrin_rpt-contain_sf"/>
</dbReference>
<name>A0A222NYU4_9GAMM</name>
<feature type="domain" description="Schlafen group 3-like DNA/RNA helicase" evidence="5">
    <location>
        <begin position="163"/>
        <end position="419"/>
    </location>
</feature>
<organism evidence="6 7">
    <name type="scientific">Legionella clemsonensis</name>
    <dbReference type="NCBI Taxonomy" id="1867846"/>
    <lineage>
        <taxon>Bacteria</taxon>
        <taxon>Pseudomonadati</taxon>
        <taxon>Pseudomonadota</taxon>
        <taxon>Gammaproteobacteria</taxon>
        <taxon>Legionellales</taxon>
        <taxon>Legionellaceae</taxon>
        <taxon>Legionella</taxon>
    </lineage>
</organism>
<dbReference type="PRINTS" id="PR01415">
    <property type="entry name" value="ANKYRIN"/>
</dbReference>
<gene>
    <name evidence="6" type="primary">ankX_1</name>
    <name evidence="6" type="ORF">clem_00900</name>
</gene>
<accession>A0A222NYU4</accession>
<dbReference type="RefSeq" id="WP_094089877.1">
    <property type="nucleotide sequence ID" value="NZ_CP016397.1"/>
</dbReference>
<dbReference type="SUPFAM" id="SSF52540">
    <property type="entry name" value="P-loop containing nucleoside triphosphate hydrolases"/>
    <property type="match status" value="1"/>
</dbReference>
<dbReference type="Pfam" id="PF00023">
    <property type="entry name" value="Ank"/>
    <property type="match status" value="1"/>
</dbReference>
<feature type="repeat" description="ANK" evidence="3">
    <location>
        <begin position="1015"/>
        <end position="1038"/>
    </location>
</feature>
<dbReference type="InterPro" id="IPR002110">
    <property type="entry name" value="Ankyrin_rpt"/>
</dbReference>
<dbReference type="PROSITE" id="PS50297">
    <property type="entry name" value="ANK_REP_REGION"/>
    <property type="match status" value="5"/>
</dbReference>
<dbReference type="InterPro" id="IPR050745">
    <property type="entry name" value="Multifunctional_regulatory"/>
</dbReference>
<evidence type="ECO:0000259" key="5">
    <source>
        <dbReference type="Pfam" id="PF09848"/>
    </source>
</evidence>
<dbReference type="Pfam" id="PF12796">
    <property type="entry name" value="Ank_2"/>
    <property type="match status" value="2"/>
</dbReference>
<dbReference type="AlphaFoldDB" id="A0A222NYU4"/>
<keyword evidence="6" id="KW-0808">Transferase</keyword>
<dbReference type="SUPFAM" id="SSF48403">
    <property type="entry name" value="Ankyrin repeat"/>
    <property type="match status" value="1"/>
</dbReference>
<dbReference type="PANTHER" id="PTHR24189:SF50">
    <property type="entry name" value="ANKYRIN REPEAT AND SOCS BOX PROTEIN 2"/>
    <property type="match status" value="1"/>
</dbReference>
<evidence type="ECO:0000256" key="2">
    <source>
        <dbReference type="ARBA" id="ARBA00023043"/>
    </source>
</evidence>
<evidence type="ECO:0000256" key="3">
    <source>
        <dbReference type="PROSITE-ProRule" id="PRU00023"/>
    </source>
</evidence>
<dbReference type="KEGG" id="lcd:clem_00900"/>
<keyword evidence="2 3" id="KW-0040">ANK repeat</keyword>
<proteinExistence type="predicted"/>
<dbReference type="Proteomes" id="UP000201728">
    <property type="component" value="Chromosome"/>
</dbReference>
<dbReference type="GO" id="GO:0016740">
    <property type="term" value="F:transferase activity"/>
    <property type="evidence" value="ECO:0007669"/>
    <property type="project" value="UniProtKB-KW"/>
</dbReference>
<dbReference type="PROSITE" id="PS50088">
    <property type="entry name" value="ANK_REPEAT"/>
    <property type="match status" value="5"/>
</dbReference>
<evidence type="ECO:0000313" key="7">
    <source>
        <dbReference type="Proteomes" id="UP000201728"/>
    </source>
</evidence>
<dbReference type="PANTHER" id="PTHR24189">
    <property type="entry name" value="MYOTROPHIN"/>
    <property type="match status" value="1"/>
</dbReference>
<dbReference type="EMBL" id="CP016397">
    <property type="protein sequence ID" value="ASQ44746.1"/>
    <property type="molecule type" value="Genomic_DNA"/>
</dbReference>
<feature type="compositionally biased region" description="Basic and acidic residues" evidence="4">
    <location>
        <begin position="662"/>
        <end position="678"/>
    </location>
</feature>
<feature type="repeat" description="ANK" evidence="3">
    <location>
        <begin position="917"/>
        <end position="949"/>
    </location>
</feature>
<dbReference type="InterPro" id="IPR027417">
    <property type="entry name" value="P-loop_NTPase"/>
</dbReference>
<keyword evidence="7" id="KW-1185">Reference proteome</keyword>